<evidence type="ECO:0000256" key="1">
    <source>
        <dbReference type="ARBA" id="ARBA00023002"/>
    </source>
</evidence>
<dbReference type="SUPFAM" id="SSF51735">
    <property type="entry name" value="NAD(P)-binding Rossmann-fold domains"/>
    <property type="match status" value="1"/>
</dbReference>
<evidence type="ECO:0000259" key="3">
    <source>
        <dbReference type="Pfam" id="PF01370"/>
    </source>
</evidence>
<dbReference type="GO" id="GO:0016616">
    <property type="term" value="F:oxidoreductase activity, acting on the CH-OH group of donors, NAD or NADP as acceptor"/>
    <property type="evidence" value="ECO:0007669"/>
    <property type="project" value="TreeGrafter"/>
</dbReference>
<dbReference type="Pfam" id="PF01370">
    <property type="entry name" value="Epimerase"/>
    <property type="match status" value="1"/>
</dbReference>
<proteinExistence type="inferred from homology"/>
<dbReference type="AlphaFoldDB" id="A0A6G1I954"/>
<comment type="similarity">
    <text evidence="2">Belongs to the NAD(P)-dependent epimerase/dehydratase family. Dihydroflavonol-4-reductase subfamily.</text>
</comment>
<sequence>MTYALSIASPKIPVGSWVLITGVNGLIASHIADQLLQAGYNVRGTVRNPDKNAWMTDYFAQKYDKAKFELVQVADFALPGAFYEAVKGVAGVVHTTAAVHLSSTSPDPTIKDRITTVLSVFSSALKEPSIKSIVVTSSAWAAASPAPDVEFTITEDTWNEQAVADAWAVGTPRSHGMSIFMAAMAESEQRVWQWVKEETPQFTVNAVLPDTVFGAILEPSQQGAPSTAGFVKMMFDSQGLDFLKLIQPQWFCDVLDTARLHVAALLVPDLESQRIFAYGGQWNWNDVLAIFRKIYPDREFIADLPLGKDLSKVPPREKSLALLRTAYGQTEWTGLEVSIKANVASFGNGKATAGGAVVESLTGR</sequence>
<accession>A0A6G1I954</accession>
<keyword evidence="5" id="KW-1185">Reference proteome</keyword>
<dbReference type="PANTHER" id="PTHR10366">
    <property type="entry name" value="NAD DEPENDENT EPIMERASE/DEHYDRATASE"/>
    <property type="match status" value="1"/>
</dbReference>
<organism evidence="4 5">
    <name type="scientific">Trichodelitschia bisporula</name>
    <dbReference type="NCBI Taxonomy" id="703511"/>
    <lineage>
        <taxon>Eukaryota</taxon>
        <taxon>Fungi</taxon>
        <taxon>Dikarya</taxon>
        <taxon>Ascomycota</taxon>
        <taxon>Pezizomycotina</taxon>
        <taxon>Dothideomycetes</taxon>
        <taxon>Dothideomycetes incertae sedis</taxon>
        <taxon>Phaeotrichales</taxon>
        <taxon>Phaeotrichaceae</taxon>
        <taxon>Trichodelitschia</taxon>
    </lineage>
</organism>
<dbReference type="OrthoDB" id="2735536at2759"/>
<gene>
    <name evidence="4" type="ORF">EJ06DRAFT_214397</name>
</gene>
<dbReference type="InterPro" id="IPR001509">
    <property type="entry name" value="Epimerase_deHydtase"/>
</dbReference>
<dbReference type="FunFam" id="3.40.50.720:FF:000426">
    <property type="entry name" value="Aldehyde reductase 2"/>
    <property type="match status" value="1"/>
</dbReference>
<evidence type="ECO:0000256" key="2">
    <source>
        <dbReference type="ARBA" id="ARBA00023445"/>
    </source>
</evidence>
<feature type="domain" description="NAD-dependent epimerase/dehydratase" evidence="3">
    <location>
        <begin position="18"/>
        <end position="155"/>
    </location>
</feature>
<dbReference type="PANTHER" id="PTHR10366:SF562">
    <property type="entry name" value="ALDEHYDE REDUCTASE II (AFU_ORTHOLOGUE AFUA_1G11360)"/>
    <property type="match status" value="1"/>
</dbReference>
<reference evidence="4" key="1">
    <citation type="journal article" date="2020" name="Stud. Mycol.">
        <title>101 Dothideomycetes genomes: a test case for predicting lifestyles and emergence of pathogens.</title>
        <authorList>
            <person name="Haridas S."/>
            <person name="Albert R."/>
            <person name="Binder M."/>
            <person name="Bloem J."/>
            <person name="Labutti K."/>
            <person name="Salamov A."/>
            <person name="Andreopoulos B."/>
            <person name="Baker S."/>
            <person name="Barry K."/>
            <person name="Bills G."/>
            <person name="Bluhm B."/>
            <person name="Cannon C."/>
            <person name="Castanera R."/>
            <person name="Culley D."/>
            <person name="Daum C."/>
            <person name="Ezra D."/>
            <person name="Gonzalez J."/>
            <person name="Henrissat B."/>
            <person name="Kuo A."/>
            <person name="Liang C."/>
            <person name="Lipzen A."/>
            <person name="Lutzoni F."/>
            <person name="Magnuson J."/>
            <person name="Mondo S."/>
            <person name="Nolan M."/>
            <person name="Ohm R."/>
            <person name="Pangilinan J."/>
            <person name="Park H.-J."/>
            <person name="Ramirez L."/>
            <person name="Alfaro M."/>
            <person name="Sun H."/>
            <person name="Tritt A."/>
            <person name="Yoshinaga Y."/>
            <person name="Zwiers L.-H."/>
            <person name="Turgeon B."/>
            <person name="Goodwin S."/>
            <person name="Spatafora J."/>
            <person name="Crous P."/>
            <person name="Grigoriev I."/>
        </authorList>
    </citation>
    <scope>NUCLEOTIDE SEQUENCE</scope>
    <source>
        <strain evidence="4">CBS 262.69</strain>
    </source>
</reference>
<dbReference type="InterPro" id="IPR050425">
    <property type="entry name" value="NAD(P)_dehydrat-like"/>
</dbReference>
<protein>
    <submittedName>
        <fullName evidence="4">NAD(P)-binding protein</fullName>
    </submittedName>
</protein>
<dbReference type="Gene3D" id="3.40.50.720">
    <property type="entry name" value="NAD(P)-binding Rossmann-like Domain"/>
    <property type="match status" value="1"/>
</dbReference>
<dbReference type="InterPro" id="IPR036291">
    <property type="entry name" value="NAD(P)-bd_dom_sf"/>
</dbReference>
<dbReference type="Proteomes" id="UP000799640">
    <property type="component" value="Unassembled WGS sequence"/>
</dbReference>
<name>A0A6G1I954_9PEZI</name>
<evidence type="ECO:0000313" key="5">
    <source>
        <dbReference type="Proteomes" id="UP000799640"/>
    </source>
</evidence>
<dbReference type="EMBL" id="ML996688">
    <property type="protein sequence ID" value="KAF2404646.1"/>
    <property type="molecule type" value="Genomic_DNA"/>
</dbReference>
<evidence type="ECO:0000313" key="4">
    <source>
        <dbReference type="EMBL" id="KAF2404646.1"/>
    </source>
</evidence>
<keyword evidence="1" id="KW-0560">Oxidoreductase</keyword>